<keyword evidence="2" id="KW-0479">Metal-binding</keyword>
<dbReference type="GO" id="GO:0046872">
    <property type="term" value="F:metal ion binding"/>
    <property type="evidence" value="ECO:0007669"/>
    <property type="project" value="UniProtKB-KW"/>
</dbReference>
<dbReference type="CDD" id="cd00487">
    <property type="entry name" value="Pep_deformylase"/>
    <property type="match status" value="1"/>
</dbReference>
<dbReference type="GO" id="GO:0006412">
    <property type="term" value="P:translation"/>
    <property type="evidence" value="ECO:0007669"/>
    <property type="project" value="UniProtKB-UniRule"/>
</dbReference>
<dbReference type="PANTHER" id="PTHR10458">
    <property type="entry name" value="PEPTIDE DEFORMYLASE"/>
    <property type="match status" value="1"/>
</dbReference>
<evidence type="ECO:0000256" key="3">
    <source>
        <dbReference type="SAM" id="MobiDB-lite"/>
    </source>
</evidence>
<feature type="binding site" evidence="2">
    <location>
        <position position="139"/>
    </location>
    <ligand>
        <name>Fe cation</name>
        <dbReference type="ChEBI" id="CHEBI:24875"/>
    </ligand>
</feature>
<feature type="active site" evidence="2">
    <location>
        <position position="140"/>
    </location>
</feature>
<name>A0A380RWH8_FIBSU</name>
<dbReference type="PIRSF" id="PIRSF004749">
    <property type="entry name" value="Pep_def"/>
    <property type="match status" value="1"/>
</dbReference>
<reference evidence="4 5" key="1">
    <citation type="submission" date="2017-08" db="EMBL/GenBank/DDBJ databases">
        <authorList>
            <person name="de Groot N.N."/>
        </authorList>
    </citation>
    <scope>NUCLEOTIDE SEQUENCE [LARGE SCALE GENOMIC DNA]</scope>
    <source>
        <strain evidence="4 5">HM2</strain>
    </source>
</reference>
<dbReference type="PANTHER" id="PTHR10458:SF22">
    <property type="entry name" value="PEPTIDE DEFORMYLASE"/>
    <property type="match status" value="1"/>
</dbReference>
<evidence type="ECO:0000313" key="5">
    <source>
        <dbReference type="Proteomes" id="UP000255423"/>
    </source>
</evidence>
<feature type="region of interest" description="Disordered" evidence="3">
    <location>
        <begin position="160"/>
        <end position="179"/>
    </location>
</feature>
<evidence type="ECO:0000256" key="1">
    <source>
        <dbReference type="ARBA" id="ARBA00010759"/>
    </source>
</evidence>
<dbReference type="NCBIfam" id="NF001159">
    <property type="entry name" value="PRK00150.1-3"/>
    <property type="match status" value="1"/>
</dbReference>
<dbReference type="InterPro" id="IPR023635">
    <property type="entry name" value="Peptide_deformylase"/>
</dbReference>
<comment type="similarity">
    <text evidence="1 2">Belongs to the polypeptide deformylase family.</text>
</comment>
<proteinExistence type="inferred from homology"/>
<comment type="catalytic activity">
    <reaction evidence="2">
        <text>N-terminal N-formyl-L-methionyl-[peptide] + H2O = N-terminal L-methionyl-[peptide] + formate</text>
        <dbReference type="Rhea" id="RHEA:24420"/>
        <dbReference type="Rhea" id="RHEA-COMP:10639"/>
        <dbReference type="Rhea" id="RHEA-COMP:10640"/>
        <dbReference type="ChEBI" id="CHEBI:15377"/>
        <dbReference type="ChEBI" id="CHEBI:15740"/>
        <dbReference type="ChEBI" id="CHEBI:49298"/>
        <dbReference type="ChEBI" id="CHEBI:64731"/>
        <dbReference type="EC" id="3.5.1.88"/>
    </reaction>
</comment>
<feature type="binding site" evidence="2">
    <location>
        <position position="143"/>
    </location>
    <ligand>
        <name>Fe cation</name>
        <dbReference type="ChEBI" id="CHEBI:24875"/>
    </ligand>
</feature>
<dbReference type="HAMAP" id="MF_00163">
    <property type="entry name" value="Pep_deformylase"/>
    <property type="match status" value="1"/>
</dbReference>
<protein>
    <recommendedName>
        <fullName evidence="2">Peptide deformylase</fullName>
        <shortName evidence="2">PDF</shortName>
        <ecNumber evidence="2">3.5.1.88</ecNumber>
    </recommendedName>
    <alternativeName>
        <fullName evidence="2">Polypeptide deformylase</fullName>
    </alternativeName>
</protein>
<dbReference type="InterPro" id="IPR036821">
    <property type="entry name" value="Peptide_deformylase_sf"/>
</dbReference>
<dbReference type="NCBIfam" id="TIGR00079">
    <property type="entry name" value="pept_deformyl"/>
    <property type="match status" value="1"/>
</dbReference>
<keyword evidence="2" id="KW-0378">Hydrolase</keyword>
<dbReference type="Gene3D" id="3.90.45.10">
    <property type="entry name" value="Peptide deformylase"/>
    <property type="match status" value="1"/>
</dbReference>
<dbReference type="RefSeq" id="WP_014547023.1">
    <property type="nucleotide sequence ID" value="NZ_CACZHM010000005.1"/>
</dbReference>
<dbReference type="GO" id="GO:0042586">
    <property type="term" value="F:peptide deformylase activity"/>
    <property type="evidence" value="ECO:0007669"/>
    <property type="project" value="UniProtKB-UniRule"/>
</dbReference>
<dbReference type="EMBL" id="UHJL01000001">
    <property type="protein sequence ID" value="SUQ19898.1"/>
    <property type="molecule type" value="Genomic_DNA"/>
</dbReference>
<dbReference type="SUPFAM" id="SSF56420">
    <property type="entry name" value="Peptide deformylase"/>
    <property type="match status" value="1"/>
</dbReference>
<evidence type="ECO:0000256" key="2">
    <source>
        <dbReference type="HAMAP-Rule" id="MF_00163"/>
    </source>
</evidence>
<dbReference type="AlphaFoldDB" id="A0A380RWH8"/>
<dbReference type="EC" id="3.5.1.88" evidence="2"/>
<keyword evidence="2" id="KW-0408">Iron</keyword>
<organism evidence="4 5">
    <name type="scientific">Fibrobacter succinogenes</name>
    <name type="common">Bacteroides succinogenes</name>
    <dbReference type="NCBI Taxonomy" id="833"/>
    <lineage>
        <taxon>Bacteria</taxon>
        <taxon>Pseudomonadati</taxon>
        <taxon>Fibrobacterota</taxon>
        <taxon>Fibrobacteria</taxon>
        <taxon>Fibrobacterales</taxon>
        <taxon>Fibrobacteraceae</taxon>
        <taxon>Fibrobacter</taxon>
    </lineage>
</organism>
<comment type="cofactor">
    <cofactor evidence="2">
        <name>Fe(2+)</name>
        <dbReference type="ChEBI" id="CHEBI:29033"/>
    </cofactor>
    <text evidence="2">Binds 1 Fe(2+) ion.</text>
</comment>
<dbReference type="Pfam" id="PF01327">
    <property type="entry name" value="Pep_deformylase"/>
    <property type="match status" value="1"/>
</dbReference>
<feature type="binding site" evidence="2">
    <location>
        <position position="96"/>
    </location>
    <ligand>
        <name>Fe cation</name>
        <dbReference type="ChEBI" id="CHEBI:24875"/>
    </ligand>
</feature>
<feature type="compositionally biased region" description="Basic and acidic residues" evidence="3">
    <location>
        <begin position="168"/>
        <end position="179"/>
    </location>
</feature>
<dbReference type="Proteomes" id="UP000255423">
    <property type="component" value="Unassembled WGS sequence"/>
</dbReference>
<keyword evidence="2" id="KW-0648">Protein biosynthesis</keyword>
<sequence>MAILPIRIYGDPVLRKKCEPITEITPELRQLAKDMLETMYDAPGCGLAAPQIGKNIRLVVIDTAIPDEEEPRPYIMFNPEWEAEPDAKNVDYDEGCLSLPEIFCNVVRPDRVTVRFFDINGEAQEIHNCEGLFARCIQHECDHLNGDLFVDKISTSDRTMNQSKLRKMAKETQAKLKKK</sequence>
<dbReference type="OMA" id="VCIQHEI"/>
<evidence type="ECO:0000313" key="4">
    <source>
        <dbReference type="EMBL" id="SUQ19898.1"/>
    </source>
</evidence>
<comment type="function">
    <text evidence="2">Removes the formyl group from the N-terminal Met of newly synthesized proteins. Requires at least a dipeptide for an efficient rate of reaction. N-terminal L-methionine is a prerequisite for activity but the enzyme has broad specificity at other positions.</text>
</comment>
<dbReference type="PRINTS" id="PR01576">
    <property type="entry name" value="PDEFORMYLASE"/>
</dbReference>
<accession>A0A380RWH8</accession>
<gene>
    <name evidence="2" type="primary">def</name>
    <name evidence="4" type="ORF">SAMN05661053_1142</name>
</gene>